<name>A0A8J6T9S2_9BACT</name>
<keyword evidence="1" id="KW-0479">Metal-binding</keyword>
<evidence type="ECO:0000313" key="4">
    <source>
        <dbReference type="EMBL" id="MBC8207968.1"/>
    </source>
</evidence>
<evidence type="ECO:0000259" key="3">
    <source>
        <dbReference type="PROSITE" id="PS51747"/>
    </source>
</evidence>
<dbReference type="Pfam" id="PF00383">
    <property type="entry name" value="dCMP_cyt_deam_1"/>
    <property type="match status" value="1"/>
</dbReference>
<gene>
    <name evidence="4" type="ORF">H8E79_02225</name>
</gene>
<evidence type="ECO:0000256" key="1">
    <source>
        <dbReference type="ARBA" id="ARBA00022723"/>
    </source>
</evidence>
<protein>
    <submittedName>
        <fullName evidence="4">Nucleoside deaminase</fullName>
    </submittedName>
</protein>
<dbReference type="AlphaFoldDB" id="A0A8J6T9S2"/>
<dbReference type="CDD" id="cd01285">
    <property type="entry name" value="nucleoside_deaminase"/>
    <property type="match status" value="1"/>
</dbReference>
<dbReference type="PANTHER" id="PTHR11079">
    <property type="entry name" value="CYTOSINE DEAMINASE FAMILY MEMBER"/>
    <property type="match status" value="1"/>
</dbReference>
<feature type="domain" description="CMP/dCMP-type deaminase" evidence="3">
    <location>
        <begin position="1"/>
        <end position="112"/>
    </location>
</feature>
<reference evidence="4 5" key="1">
    <citation type="submission" date="2020-08" db="EMBL/GenBank/DDBJ databases">
        <title>Bridging the membrane lipid divide: bacteria of the FCB group superphylum have the potential to synthesize archaeal ether lipids.</title>
        <authorList>
            <person name="Villanueva L."/>
            <person name="Von Meijenfeldt F.A.B."/>
            <person name="Westbye A.B."/>
            <person name="Yadav S."/>
            <person name="Hopmans E.C."/>
            <person name="Dutilh B.E."/>
            <person name="Sinninghe Damste J.S."/>
        </authorList>
    </citation>
    <scope>NUCLEOTIDE SEQUENCE [LARGE SCALE GENOMIC DNA]</scope>
    <source>
        <strain evidence="4">NIOZ-UU81</strain>
    </source>
</reference>
<dbReference type="InterPro" id="IPR002125">
    <property type="entry name" value="CMP_dCMP_dom"/>
</dbReference>
<comment type="caution">
    <text evidence="4">The sequence shown here is derived from an EMBL/GenBank/DDBJ whole genome shotgun (WGS) entry which is preliminary data.</text>
</comment>
<dbReference type="PANTHER" id="PTHR11079:SF179">
    <property type="entry name" value="TRNA(ADENINE(34)) DEAMINASE, CHLOROPLASTIC"/>
    <property type="match status" value="1"/>
</dbReference>
<evidence type="ECO:0000256" key="2">
    <source>
        <dbReference type="ARBA" id="ARBA00022833"/>
    </source>
</evidence>
<organism evidence="4 5">
    <name type="scientific">Candidatus Desulfatifera sulfidica</name>
    <dbReference type="NCBI Taxonomy" id="2841691"/>
    <lineage>
        <taxon>Bacteria</taxon>
        <taxon>Pseudomonadati</taxon>
        <taxon>Thermodesulfobacteriota</taxon>
        <taxon>Desulfobulbia</taxon>
        <taxon>Desulfobulbales</taxon>
        <taxon>Desulfobulbaceae</taxon>
        <taxon>Candidatus Desulfatifera</taxon>
    </lineage>
</organism>
<dbReference type="SUPFAM" id="SSF53927">
    <property type="entry name" value="Cytidine deaminase-like"/>
    <property type="match status" value="1"/>
</dbReference>
<dbReference type="InterPro" id="IPR016192">
    <property type="entry name" value="APOBEC/CMP_deaminase_Zn-bd"/>
</dbReference>
<dbReference type="PROSITE" id="PS51747">
    <property type="entry name" value="CYT_DCMP_DEAMINASES_2"/>
    <property type="match status" value="1"/>
</dbReference>
<dbReference type="EMBL" id="JACNLK010000024">
    <property type="protein sequence ID" value="MBC8207968.1"/>
    <property type="molecule type" value="Genomic_DNA"/>
</dbReference>
<accession>A0A8J6T9S2</accession>
<dbReference type="PROSITE" id="PS00903">
    <property type="entry name" value="CYT_DCMP_DEAMINASES_1"/>
    <property type="match status" value="1"/>
</dbReference>
<dbReference type="GO" id="GO:0008270">
    <property type="term" value="F:zinc ion binding"/>
    <property type="evidence" value="ECO:0007669"/>
    <property type="project" value="InterPro"/>
</dbReference>
<sequence length="165" mass="18447">MNDERYMNLALAEARKALARGEFPVGSVFVHEGQVLARGSRSHSCEQMNEVDHAEVLALRAFLDADLAIDPSELTVYATMEPCLMCFSTLILNGIRRIVYAYEDVMGGGTGLDLSQLNPLYAAMTIEVVPHVCRMESLTLFQQFFSNPDNAYWPDSFLARYTLAQ</sequence>
<dbReference type="GO" id="GO:0016787">
    <property type="term" value="F:hydrolase activity"/>
    <property type="evidence" value="ECO:0007669"/>
    <property type="project" value="InterPro"/>
</dbReference>
<proteinExistence type="predicted"/>
<dbReference type="InterPro" id="IPR016193">
    <property type="entry name" value="Cytidine_deaminase-like"/>
</dbReference>
<keyword evidence="2" id="KW-0862">Zinc</keyword>
<dbReference type="Proteomes" id="UP000599024">
    <property type="component" value="Unassembled WGS sequence"/>
</dbReference>
<dbReference type="Gene3D" id="3.40.140.10">
    <property type="entry name" value="Cytidine Deaminase, domain 2"/>
    <property type="match status" value="1"/>
</dbReference>
<evidence type="ECO:0000313" key="5">
    <source>
        <dbReference type="Proteomes" id="UP000599024"/>
    </source>
</evidence>